<comment type="caution">
    <text evidence="8">The sequence shown here is derived from an EMBL/GenBank/DDBJ whole genome shotgun (WGS) entry which is preliminary data.</text>
</comment>
<dbReference type="GO" id="GO:0006952">
    <property type="term" value="P:defense response"/>
    <property type="evidence" value="ECO:0007669"/>
    <property type="project" value="UniProtKB-KW"/>
</dbReference>
<evidence type="ECO:0000259" key="6">
    <source>
        <dbReference type="Pfam" id="PF18052"/>
    </source>
</evidence>
<keyword evidence="1" id="KW-0677">Repeat</keyword>
<protein>
    <recommendedName>
        <fullName evidence="10">Disease resistance protein RGA3</fullName>
    </recommendedName>
</protein>
<evidence type="ECO:0000256" key="1">
    <source>
        <dbReference type="ARBA" id="ARBA00022737"/>
    </source>
</evidence>
<dbReference type="InterPro" id="IPR038005">
    <property type="entry name" value="RX-like_CC"/>
</dbReference>
<dbReference type="InterPro" id="IPR058922">
    <property type="entry name" value="WHD_DRP"/>
</dbReference>
<evidence type="ECO:0000259" key="5">
    <source>
        <dbReference type="Pfam" id="PF00931"/>
    </source>
</evidence>
<keyword evidence="4" id="KW-0067">ATP-binding</keyword>
<dbReference type="InterPro" id="IPR027417">
    <property type="entry name" value="P-loop_NTPase"/>
</dbReference>
<dbReference type="GO" id="GO:0043531">
    <property type="term" value="F:ADP binding"/>
    <property type="evidence" value="ECO:0007669"/>
    <property type="project" value="InterPro"/>
</dbReference>
<dbReference type="InterPro" id="IPR002182">
    <property type="entry name" value="NB-ARC"/>
</dbReference>
<sequence length="459" mass="52463">MAETIFLSAAMRVILIKLGSVFKEFAIIKGVNKELEKLGSTLSTIEAVLQDAEEKQINSPEVKNWLGKLRDAAYDADDVLDEFFVKALRWNREKGMINKVTQLSSPSKLKFRFKIGHKIKKVAKKLDEIAAERLKFHLKMSELEGRVENKETPTDSFVIESKVYGRDEDKENIVKMLINRSDEDEISINKLLRCGAKESKIVVTTRSYKVGDIARTVNQSYSLRILSDDDCWLLFRDGAFRVGEAENFPKLVSIGKEIVKKCGGLPLAAKALGSVLRDKREENEWLSIKDHRDNLVEVDGSGILPALKLSYDHLPFSMKQCFAYCALFPKGYEIPKKTLIRLWIAQGFIHESSSGERDTVLEEIGNKYFSDLQRRCLFQDVVKDEYGNVKACKMHDLVHDLARVVGGMECMNIDFVDENWIRRIPERNIRHASIVCDDNTDTDRVQEVFTPLHNRSPRL</sequence>
<keyword evidence="9" id="KW-1185">Reference proteome</keyword>
<dbReference type="CDD" id="cd14798">
    <property type="entry name" value="RX-CC_like"/>
    <property type="match status" value="1"/>
</dbReference>
<name>A0A822YBW9_NELNU</name>
<evidence type="ECO:0000259" key="7">
    <source>
        <dbReference type="Pfam" id="PF23559"/>
    </source>
</evidence>
<organism evidence="8 9">
    <name type="scientific">Nelumbo nucifera</name>
    <name type="common">Sacred lotus</name>
    <dbReference type="NCBI Taxonomy" id="4432"/>
    <lineage>
        <taxon>Eukaryota</taxon>
        <taxon>Viridiplantae</taxon>
        <taxon>Streptophyta</taxon>
        <taxon>Embryophyta</taxon>
        <taxon>Tracheophyta</taxon>
        <taxon>Spermatophyta</taxon>
        <taxon>Magnoliopsida</taxon>
        <taxon>Proteales</taxon>
        <taxon>Nelumbonaceae</taxon>
        <taxon>Nelumbo</taxon>
    </lineage>
</organism>
<evidence type="ECO:0008006" key="10">
    <source>
        <dbReference type="Google" id="ProtNLM"/>
    </source>
</evidence>
<dbReference type="Pfam" id="PF18052">
    <property type="entry name" value="Rx_N"/>
    <property type="match status" value="1"/>
</dbReference>
<dbReference type="GO" id="GO:0005524">
    <property type="term" value="F:ATP binding"/>
    <property type="evidence" value="ECO:0007669"/>
    <property type="project" value="UniProtKB-KW"/>
</dbReference>
<dbReference type="PANTHER" id="PTHR36766">
    <property type="entry name" value="PLANT BROAD-SPECTRUM MILDEW RESISTANCE PROTEIN RPW8"/>
    <property type="match status" value="1"/>
</dbReference>
<dbReference type="InterPro" id="IPR042197">
    <property type="entry name" value="Apaf_helical"/>
</dbReference>
<proteinExistence type="predicted"/>
<dbReference type="PANTHER" id="PTHR36766:SF70">
    <property type="entry name" value="DISEASE RESISTANCE PROTEIN RGA4"/>
    <property type="match status" value="1"/>
</dbReference>
<dbReference type="AlphaFoldDB" id="A0A822YBW9"/>
<feature type="domain" description="NB-ARC" evidence="5">
    <location>
        <begin position="192"/>
        <end position="240"/>
    </location>
</feature>
<evidence type="ECO:0000256" key="2">
    <source>
        <dbReference type="ARBA" id="ARBA00022741"/>
    </source>
</evidence>
<dbReference type="EMBL" id="DUZY01000002">
    <property type="protein sequence ID" value="DAD29623.1"/>
    <property type="molecule type" value="Genomic_DNA"/>
</dbReference>
<dbReference type="Gene3D" id="1.20.5.4130">
    <property type="match status" value="1"/>
</dbReference>
<evidence type="ECO:0000313" key="9">
    <source>
        <dbReference type="Proteomes" id="UP000607653"/>
    </source>
</evidence>
<evidence type="ECO:0000313" key="8">
    <source>
        <dbReference type="EMBL" id="DAD29623.1"/>
    </source>
</evidence>
<dbReference type="Gene3D" id="1.10.8.430">
    <property type="entry name" value="Helical domain of apoptotic protease-activating factors"/>
    <property type="match status" value="1"/>
</dbReference>
<dbReference type="Proteomes" id="UP000607653">
    <property type="component" value="Unassembled WGS sequence"/>
</dbReference>
<keyword evidence="2" id="KW-0547">Nucleotide-binding</keyword>
<dbReference type="InterPro" id="IPR041118">
    <property type="entry name" value="Rx_N"/>
</dbReference>
<dbReference type="InterPro" id="IPR036388">
    <property type="entry name" value="WH-like_DNA-bd_sf"/>
</dbReference>
<dbReference type="Pfam" id="PF00931">
    <property type="entry name" value="NB-ARC"/>
    <property type="match status" value="1"/>
</dbReference>
<dbReference type="SUPFAM" id="SSF52540">
    <property type="entry name" value="P-loop containing nucleoside triphosphate hydrolases"/>
    <property type="match status" value="1"/>
</dbReference>
<keyword evidence="3" id="KW-0611">Plant defense</keyword>
<feature type="domain" description="Disease resistance N-terminal" evidence="6">
    <location>
        <begin position="10"/>
        <end position="100"/>
    </location>
</feature>
<feature type="domain" description="Disease resistance protein winged helix" evidence="7">
    <location>
        <begin position="327"/>
        <end position="402"/>
    </location>
</feature>
<dbReference type="Gene3D" id="1.10.10.10">
    <property type="entry name" value="Winged helix-like DNA-binding domain superfamily/Winged helix DNA-binding domain"/>
    <property type="match status" value="1"/>
</dbReference>
<evidence type="ECO:0000256" key="4">
    <source>
        <dbReference type="ARBA" id="ARBA00022840"/>
    </source>
</evidence>
<dbReference type="FunFam" id="1.10.10.10:FF:000322">
    <property type="entry name" value="Probable disease resistance protein At1g63360"/>
    <property type="match status" value="1"/>
</dbReference>
<accession>A0A822YBW9</accession>
<evidence type="ECO:0000256" key="3">
    <source>
        <dbReference type="ARBA" id="ARBA00022821"/>
    </source>
</evidence>
<reference evidence="8 9" key="1">
    <citation type="journal article" date="2020" name="Mol. Biol. Evol.">
        <title>Distinct Expression and Methylation Patterns for Genes with Different Fates following a Single Whole-Genome Duplication in Flowering Plants.</title>
        <authorList>
            <person name="Shi T."/>
            <person name="Rahmani R.S."/>
            <person name="Gugger P.F."/>
            <person name="Wang M."/>
            <person name="Li H."/>
            <person name="Zhang Y."/>
            <person name="Li Z."/>
            <person name="Wang Q."/>
            <person name="Van de Peer Y."/>
            <person name="Marchal K."/>
            <person name="Chen J."/>
        </authorList>
    </citation>
    <scope>NUCLEOTIDE SEQUENCE [LARGE SCALE GENOMIC DNA]</scope>
    <source>
        <tissue evidence="8">Leaf</tissue>
    </source>
</reference>
<dbReference type="Pfam" id="PF23559">
    <property type="entry name" value="WHD_DRP"/>
    <property type="match status" value="1"/>
</dbReference>
<gene>
    <name evidence="8" type="ORF">HUJ06_031091</name>
</gene>